<evidence type="ECO:0000256" key="6">
    <source>
        <dbReference type="SAM" id="MobiDB-lite"/>
    </source>
</evidence>
<gene>
    <name evidence="8" type="ORF">POM88_019932</name>
</gene>
<dbReference type="PANTHER" id="PTHR31072">
    <property type="entry name" value="TRANSCRIPTION FACTOR TCP4-RELATED"/>
    <property type="match status" value="1"/>
</dbReference>
<dbReference type="InterPro" id="IPR005333">
    <property type="entry name" value="Transcription_factor_TCP"/>
</dbReference>
<feature type="domain" description="TCP" evidence="7">
    <location>
        <begin position="109"/>
        <end position="167"/>
    </location>
</feature>
<feature type="region of interest" description="Disordered" evidence="6">
    <location>
        <begin position="1"/>
        <end position="50"/>
    </location>
</feature>
<name>A0AAD8ICV7_9APIA</name>
<proteinExistence type="predicted"/>
<dbReference type="PANTHER" id="PTHR31072:SF93">
    <property type="entry name" value="TRANSCRIPTION FACTOR TCP24"/>
    <property type="match status" value="1"/>
</dbReference>
<dbReference type="Pfam" id="PF03634">
    <property type="entry name" value="TCP"/>
    <property type="match status" value="1"/>
</dbReference>
<accession>A0AAD8ICV7</accession>
<dbReference type="AlphaFoldDB" id="A0AAD8ICV7"/>
<keyword evidence="3" id="KW-0238">DNA-binding</keyword>
<dbReference type="GO" id="GO:0005634">
    <property type="term" value="C:nucleus"/>
    <property type="evidence" value="ECO:0007669"/>
    <property type="project" value="UniProtKB-SubCell"/>
</dbReference>
<organism evidence="8 9">
    <name type="scientific">Heracleum sosnowskyi</name>
    <dbReference type="NCBI Taxonomy" id="360622"/>
    <lineage>
        <taxon>Eukaryota</taxon>
        <taxon>Viridiplantae</taxon>
        <taxon>Streptophyta</taxon>
        <taxon>Embryophyta</taxon>
        <taxon>Tracheophyta</taxon>
        <taxon>Spermatophyta</taxon>
        <taxon>Magnoliopsida</taxon>
        <taxon>eudicotyledons</taxon>
        <taxon>Gunneridae</taxon>
        <taxon>Pentapetalae</taxon>
        <taxon>asterids</taxon>
        <taxon>campanulids</taxon>
        <taxon>Apiales</taxon>
        <taxon>Apiaceae</taxon>
        <taxon>Apioideae</taxon>
        <taxon>apioid superclade</taxon>
        <taxon>Tordylieae</taxon>
        <taxon>Tordyliinae</taxon>
        <taxon>Heracleum</taxon>
    </lineage>
</organism>
<comment type="subcellular location">
    <subcellularLocation>
        <location evidence="1">Nucleus</location>
    </subcellularLocation>
</comment>
<dbReference type="GO" id="GO:0003700">
    <property type="term" value="F:DNA-binding transcription factor activity"/>
    <property type="evidence" value="ECO:0007669"/>
    <property type="project" value="InterPro"/>
</dbReference>
<dbReference type="GO" id="GO:0043565">
    <property type="term" value="F:sequence-specific DNA binding"/>
    <property type="evidence" value="ECO:0007669"/>
    <property type="project" value="TreeGrafter"/>
</dbReference>
<evidence type="ECO:0000256" key="4">
    <source>
        <dbReference type="ARBA" id="ARBA00023163"/>
    </source>
</evidence>
<dbReference type="Proteomes" id="UP001237642">
    <property type="component" value="Unassembled WGS sequence"/>
</dbReference>
<feature type="compositionally biased region" description="Basic and acidic residues" evidence="6">
    <location>
        <begin position="27"/>
        <end position="50"/>
    </location>
</feature>
<feature type="compositionally biased region" description="Polar residues" evidence="6">
    <location>
        <begin position="1"/>
        <end position="26"/>
    </location>
</feature>
<keyword evidence="5" id="KW-0539">Nucleus</keyword>
<reference evidence="8" key="2">
    <citation type="submission" date="2023-05" db="EMBL/GenBank/DDBJ databases">
        <authorList>
            <person name="Schelkunov M.I."/>
        </authorList>
    </citation>
    <scope>NUCLEOTIDE SEQUENCE</scope>
    <source>
        <strain evidence="8">Hsosn_3</strain>
        <tissue evidence="8">Leaf</tissue>
    </source>
</reference>
<evidence type="ECO:0000313" key="9">
    <source>
        <dbReference type="Proteomes" id="UP001237642"/>
    </source>
</evidence>
<dbReference type="InterPro" id="IPR017887">
    <property type="entry name" value="TF_TCP_subgr"/>
</dbReference>
<evidence type="ECO:0000256" key="5">
    <source>
        <dbReference type="ARBA" id="ARBA00023242"/>
    </source>
</evidence>
<keyword evidence="2" id="KW-0805">Transcription regulation</keyword>
<keyword evidence="9" id="KW-1185">Reference proteome</keyword>
<evidence type="ECO:0000259" key="7">
    <source>
        <dbReference type="PROSITE" id="PS51369"/>
    </source>
</evidence>
<evidence type="ECO:0000256" key="1">
    <source>
        <dbReference type="ARBA" id="ARBA00004123"/>
    </source>
</evidence>
<sequence length="411" mass="46893">MNTKSISIQKQKAQTSNVVHSNYQRQLSDHENKDQYPEAKAKEDYSEPAEQRRLHGKAVIQNYSLKSNQDYIGHRRFRERVHGFDQHEDQTSNVCFKRTKGCIPRLTGSKDRNCKVSTSKGLRDRRVRLSANTAIEFYDVQDRLGFDRASNAIDWLMKEAEAAISGLGKDLPLAQLPCYMEKEIEEIFPNQTPQQMQLQSKLLNPEYGINGSDQHHFNDNPDNNLSFISLLCGSTSSPSVVFPNYQHGIDPRIRNQNQDFSLSLQSFQDDPTILQNLSPYSLAEHDPISFSTSTNPRWFQKVTNKNSISKLPVLDSVERHSEPFLEQSDMCFQRKSIQSTFTPSTNNSLSRTDYDWMPILNTSSVTRTGLVYTELTNSAEVRGQGETTKPISSSSSATNAFLHFQDYQNQE</sequence>
<reference evidence="8" key="1">
    <citation type="submission" date="2023-02" db="EMBL/GenBank/DDBJ databases">
        <title>Genome of toxic invasive species Heracleum sosnowskyi carries increased number of genes despite the absence of recent whole-genome duplications.</title>
        <authorList>
            <person name="Schelkunov M."/>
            <person name="Shtratnikova V."/>
            <person name="Makarenko M."/>
            <person name="Klepikova A."/>
            <person name="Omelchenko D."/>
            <person name="Novikova G."/>
            <person name="Obukhova E."/>
            <person name="Bogdanov V."/>
            <person name="Penin A."/>
            <person name="Logacheva M."/>
        </authorList>
    </citation>
    <scope>NUCLEOTIDE SEQUENCE</scope>
    <source>
        <strain evidence="8">Hsosn_3</strain>
        <tissue evidence="8">Leaf</tissue>
    </source>
</reference>
<keyword evidence="4" id="KW-0804">Transcription</keyword>
<comment type="caution">
    <text evidence="8">The sequence shown here is derived from an EMBL/GenBank/DDBJ whole genome shotgun (WGS) entry which is preliminary data.</text>
</comment>
<protein>
    <submittedName>
        <fullName evidence="8">TCP domain-containing protein</fullName>
    </submittedName>
</protein>
<evidence type="ECO:0000256" key="2">
    <source>
        <dbReference type="ARBA" id="ARBA00023015"/>
    </source>
</evidence>
<dbReference type="EMBL" id="JAUIZM010000005">
    <property type="protein sequence ID" value="KAK1382197.1"/>
    <property type="molecule type" value="Genomic_DNA"/>
</dbReference>
<evidence type="ECO:0000256" key="3">
    <source>
        <dbReference type="ARBA" id="ARBA00023125"/>
    </source>
</evidence>
<evidence type="ECO:0000313" key="8">
    <source>
        <dbReference type="EMBL" id="KAK1382197.1"/>
    </source>
</evidence>
<dbReference type="PROSITE" id="PS51369">
    <property type="entry name" value="TCP"/>
    <property type="match status" value="1"/>
</dbReference>